<organism evidence="1">
    <name type="scientific">Aegilops tauschii</name>
    <name type="common">Tausch's goatgrass</name>
    <name type="synonym">Aegilops squarrosa</name>
    <dbReference type="NCBI Taxonomy" id="37682"/>
    <lineage>
        <taxon>Eukaryota</taxon>
        <taxon>Viridiplantae</taxon>
        <taxon>Streptophyta</taxon>
        <taxon>Embryophyta</taxon>
        <taxon>Tracheophyta</taxon>
        <taxon>Spermatophyta</taxon>
        <taxon>Magnoliopsida</taxon>
        <taxon>Liliopsida</taxon>
        <taxon>Poales</taxon>
        <taxon>Poaceae</taxon>
        <taxon>BOP clade</taxon>
        <taxon>Pooideae</taxon>
        <taxon>Triticodae</taxon>
        <taxon>Triticeae</taxon>
        <taxon>Triticinae</taxon>
        <taxon>Aegilops</taxon>
    </lineage>
</organism>
<dbReference type="AlphaFoldDB" id="M8B978"/>
<protein>
    <submittedName>
        <fullName evidence="1">Uncharacterized protein</fullName>
    </submittedName>
</protein>
<name>M8B978_AEGTA</name>
<sequence>MAWFSVGYPAQTPIQASTSTSASTSGYSRKCNFWKWEENYINVIRAKWPRLFTIPSREDRKFHRIIIALLALNLLAVLFVCCRVA</sequence>
<proteinExistence type="predicted"/>
<evidence type="ECO:0000313" key="1">
    <source>
        <dbReference type="EnsemblPlants" id="EMT21360"/>
    </source>
</evidence>
<dbReference type="EnsemblPlants" id="EMT21360">
    <property type="protein sequence ID" value="EMT21360"/>
    <property type="gene ID" value="F775_23951"/>
</dbReference>
<accession>M8B978</accession>
<reference evidence="1" key="1">
    <citation type="submission" date="2015-06" db="UniProtKB">
        <authorList>
            <consortium name="EnsemblPlants"/>
        </authorList>
    </citation>
    <scope>IDENTIFICATION</scope>
</reference>